<evidence type="ECO:0000313" key="1">
    <source>
        <dbReference type="EMBL" id="MBT0654383.1"/>
    </source>
</evidence>
<evidence type="ECO:0000313" key="2">
    <source>
        <dbReference type="Proteomes" id="UP000756860"/>
    </source>
</evidence>
<dbReference type="RefSeq" id="WP_214176392.1">
    <property type="nucleotide sequence ID" value="NZ_JAHCVK010000010.1"/>
</dbReference>
<comment type="caution">
    <text evidence="1">The sequence shown here is derived from an EMBL/GenBank/DDBJ whole genome shotgun (WGS) entry which is preliminary data.</text>
</comment>
<accession>A0ABS5SG88</accession>
<dbReference type="EMBL" id="JAHCVK010000010">
    <property type="protein sequence ID" value="MBT0654383.1"/>
    <property type="molecule type" value="Genomic_DNA"/>
</dbReference>
<proteinExistence type="predicted"/>
<protein>
    <submittedName>
        <fullName evidence="1">Uncharacterized protein</fullName>
    </submittedName>
</protein>
<keyword evidence="2" id="KW-1185">Reference proteome</keyword>
<name>A0ABS5SG88_9BACT</name>
<sequence length="56" mass="6203">MFESQYNDEMEAEVRRLEGKQRAIAAGHPEWDNACAECGCELPVNAVVCGECGAKW</sequence>
<gene>
    <name evidence="1" type="ORF">KI810_15085</name>
</gene>
<dbReference type="Proteomes" id="UP000756860">
    <property type="component" value="Unassembled WGS sequence"/>
</dbReference>
<organism evidence="1 2">
    <name type="scientific">Geomobilimonas luticola</name>
    <dbReference type="NCBI Taxonomy" id="1114878"/>
    <lineage>
        <taxon>Bacteria</taxon>
        <taxon>Pseudomonadati</taxon>
        <taxon>Thermodesulfobacteriota</taxon>
        <taxon>Desulfuromonadia</taxon>
        <taxon>Geobacterales</taxon>
        <taxon>Geobacteraceae</taxon>
        <taxon>Geomobilimonas</taxon>
    </lineage>
</organism>
<reference evidence="1 2" key="1">
    <citation type="submission" date="2021-05" db="EMBL/GenBank/DDBJ databases">
        <title>The draft genome of Geobacter luticola JCM 17780.</title>
        <authorList>
            <person name="Xu Z."/>
            <person name="Masuda Y."/>
            <person name="Itoh H."/>
            <person name="Senoo K."/>
        </authorList>
    </citation>
    <scope>NUCLEOTIDE SEQUENCE [LARGE SCALE GENOMIC DNA]</scope>
    <source>
        <strain evidence="1 2">JCM 17780</strain>
    </source>
</reference>